<evidence type="ECO:0000256" key="1">
    <source>
        <dbReference type="ARBA" id="ARBA00022801"/>
    </source>
</evidence>
<dbReference type="InterPro" id="IPR012340">
    <property type="entry name" value="NA-bd_OB-fold"/>
</dbReference>
<name>A0A7W8CXI5_9FIRM</name>
<feature type="domain" description="HD/PDEase" evidence="2">
    <location>
        <begin position="150"/>
        <end position="283"/>
    </location>
</feature>
<protein>
    <submittedName>
        <fullName evidence="3">3'-5' exoribonuclease</fullName>
        <ecNumber evidence="3">3.1.-.-</ecNumber>
    </submittedName>
</protein>
<dbReference type="InterPro" id="IPR006674">
    <property type="entry name" value="HD_domain"/>
</dbReference>
<dbReference type="GO" id="GO:0016787">
    <property type="term" value="F:hydrolase activity"/>
    <property type="evidence" value="ECO:0007669"/>
    <property type="project" value="UniProtKB-KW"/>
</dbReference>
<sequence length="311" mass="35405">MIKDIHEEGKIKINALITKCDVGKTAKGNPYLSMTLQDASGILDTKYWNLTEEQIKTLHVGMVVEAVGDVIFYRNAFQLRVHKMHELPDEKITDYVRRAPESDVQLHQDVADLLNQMNDETLYMITSTILERYEETFYTYPAATKNHHNYVGGLAFHSVTMAKEALEICGHYPWLNQDLLIAGCLLHDVGKTIELSDPVLPEYTIKGNLIGHISLVYNIIHDTAKELHVDEQENVMLLEHMILSHHGKHEFGSPVLPMIPEAEVLTLLDNLDSRMFMMKQSLDATKPGEIGPRVFALENRMIYHAGKEEDQ</sequence>
<dbReference type="RefSeq" id="WP_183328724.1">
    <property type="nucleotide sequence ID" value="NZ_JACHHK010000005.1"/>
</dbReference>
<dbReference type="SMART" id="SM00471">
    <property type="entry name" value="HDc"/>
    <property type="match status" value="1"/>
</dbReference>
<dbReference type="GO" id="GO:0003676">
    <property type="term" value="F:nucleic acid binding"/>
    <property type="evidence" value="ECO:0007669"/>
    <property type="project" value="InterPro"/>
</dbReference>
<organism evidence="3 4">
    <name type="scientific">Catenisphaera adipataccumulans</name>
    <dbReference type="NCBI Taxonomy" id="700500"/>
    <lineage>
        <taxon>Bacteria</taxon>
        <taxon>Bacillati</taxon>
        <taxon>Bacillota</taxon>
        <taxon>Erysipelotrichia</taxon>
        <taxon>Erysipelotrichales</taxon>
        <taxon>Erysipelotrichaceae</taxon>
        <taxon>Catenisphaera</taxon>
    </lineage>
</organism>
<dbReference type="PANTHER" id="PTHR37294:SF1">
    <property type="entry name" value="3'-5' EXORIBONUCLEASE YHAM"/>
    <property type="match status" value="1"/>
</dbReference>
<dbReference type="Gene3D" id="2.40.50.140">
    <property type="entry name" value="Nucleic acid-binding proteins"/>
    <property type="match status" value="1"/>
</dbReference>
<dbReference type="FunFam" id="1.10.3210.10:FF:000008">
    <property type="entry name" value="3'-5' exoribonuclease YhaM"/>
    <property type="match status" value="1"/>
</dbReference>
<reference evidence="3 4" key="1">
    <citation type="submission" date="2020-08" db="EMBL/GenBank/DDBJ databases">
        <title>Genomic Encyclopedia of Type Strains, Phase IV (KMG-IV): sequencing the most valuable type-strain genomes for metagenomic binning, comparative biology and taxonomic classification.</title>
        <authorList>
            <person name="Goeker M."/>
        </authorList>
    </citation>
    <scope>NUCLEOTIDE SEQUENCE [LARGE SCALE GENOMIC DNA]</scope>
    <source>
        <strain evidence="3 4">DSM 25799</strain>
    </source>
</reference>
<dbReference type="Pfam" id="PF01336">
    <property type="entry name" value="tRNA_anti-codon"/>
    <property type="match status" value="1"/>
</dbReference>
<dbReference type="InterPro" id="IPR050798">
    <property type="entry name" value="YhaM_exoribonuc/phosphodiest"/>
</dbReference>
<dbReference type="SUPFAM" id="SSF109604">
    <property type="entry name" value="HD-domain/PDEase-like"/>
    <property type="match status" value="1"/>
</dbReference>
<dbReference type="Proteomes" id="UP000539953">
    <property type="component" value="Unassembled WGS sequence"/>
</dbReference>
<evidence type="ECO:0000259" key="2">
    <source>
        <dbReference type="SMART" id="SM00471"/>
    </source>
</evidence>
<dbReference type="EMBL" id="JACHHK010000005">
    <property type="protein sequence ID" value="MBB5183433.1"/>
    <property type="molecule type" value="Genomic_DNA"/>
</dbReference>
<dbReference type="CDD" id="cd00077">
    <property type="entry name" value="HDc"/>
    <property type="match status" value="1"/>
</dbReference>
<dbReference type="InterPro" id="IPR006675">
    <property type="entry name" value="HDIG_dom"/>
</dbReference>
<comment type="caution">
    <text evidence="3">The sequence shown here is derived from an EMBL/GenBank/DDBJ whole genome shotgun (WGS) entry which is preliminary data.</text>
</comment>
<accession>A0A7W8CXI5</accession>
<dbReference type="AlphaFoldDB" id="A0A7W8CXI5"/>
<dbReference type="NCBIfam" id="TIGR00277">
    <property type="entry name" value="HDIG"/>
    <property type="match status" value="1"/>
</dbReference>
<evidence type="ECO:0000313" key="3">
    <source>
        <dbReference type="EMBL" id="MBB5183433.1"/>
    </source>
</evidence>
<dbReference type="PANTHER" id="PTHR37294">
    <property type="entry name" value="3'-5' EXORIBONUCLEASE YHAM"/>
    <property type="match status" value="1"/>
</dbReference>
<keyword evidence="4" id="KW-1185">Reference proteome</keyword>
<dbReference type="EC" id="3.1.-.-" evidence="3"/>
<dbReference type="InterPro" id="IPR004365">
    <property type="entry name" value="NA-bd_OB_tRNA"/>
</dbReference>
<proteinExistence type="predicted"/>
<keyword evidence="1 3" id="KW-0378">Hydrolase</keyword>
<dbReference type="Pfam" id="PF01966">
    <property type="entry name" value="HD"/>
    <property type="match status" value="1"/>
</dbReference>
<dbReference type="GO" id="GO:0031125">
    <property type="term" value="P:rRNA 3'-end processing"/>
    <property type="evidence" value="ECO:0007669"/>
    <property type="project" value="TreeGrafter"/>
</dbReference>
<evidence type="ECO:0000313" key="4">
    <source>
        <dbReference type="Proteomes" id="UP000539953"/>
    </source>
</evidence>
<dbReference type="Gene3D" id="1.10.3210.10">
    <property type="entry name" value="Hypothetical protein af1432"/>
    <property type="match status" value="1"/>
</dbReference>
<gene>
    <name evidence="3" type="ORF">HNQ47_001455</name>
</gene>
<dbReference type="InterPro" id="IPR003607">
    <property type="entry name" value="HD/PDEase_dom"/>
</dbReference>